<evidence type="ECO:0000256" key="1">
    <source>
        <dbReference type="ARBA" id="ARBA00022714"/>
    </source>
</evidence>
<dbReference type="InterPro" id="IPR036010">
    <property type="entry name" value="2Fe-2S_ferredoxin-like_sf"/>
</dbReference>
<dbReference type="InterPro" id="IPR002888">
    <property type="entry name" value="2Fe-2S-bd"/>
</dbReference>
<dbReference type="GO" id="GO:0016491">
    <property type="term" value="F:oxidoreductase activity"/>
    <property type="evidence" value="ECO:0007669"/>
    <property type="project" value="UniProtKB-KW"/>
</dbReference>
<dbReference type="SUPFAM" id="SSF47741">
    <property type="entry name" value="CO dehydrogenase ISP C-domain like"/>
    <property type="match status" value="1"/>
</dbReference>
<evidence type="ECO:0000256" key="2">
    <source>
        <dbReference type="ARBA" id="ARBA00022723"/>
    </source>
</evidence>
<dbReference type="InterPro" id="IPR023393">
    <property type="entry name" value="START-like_dom_sf"/>
</dbReference>
<organism evidence="8 9">
    <name type="scientific">Tistlia consotensis USBA 355</name>
    <dbReference type="NCBI Taxonomy" id="560819"/>
    <lineage>
        <taxon>Bacteria</taxon>
        <taxon>Pseudomonadati</taxon>
        <taxon>Pseudomonadota</taxon>
        <taxon>Alphaproteobacteria</taxon>
        <taxon>Rhodospirillales</taxon>
        <taxon>Rhodovibrionaceae</taxon>
        <taxon>Tistlia</taxon>
    </lineage>
</organism>
<keyword evidence="9" id="KW-1185">Reference proteome</keyword>
<evidence type="ECO:0000256" key="4">
    <source>
        <dbReference type="ARBA" id="ARBA00023004"/>
    </source>
</evidence>
<protein>
    <submittedName>
        <fullName evidence="8">Carbon-monoxide dehydrogenase small subunit</fullName>
    </submittedName>
</protein>
<dbReference type="Proteomes" id="UP000192917">
    <property type="component" value="Unassembled WGS sequence"/>
</dbReference>
<evidence type="ECO:0000313" key="9">
    <source>
        <dbReference type="Proteomes" id="UP000192917"/>
    </source>
</evidence>
<evidence type="ECO:0000256" key="6">
    <source>
        <dbReference type="SAM" id="MobiDB-lite"/>
    </source>
</evidence>
<keyword evidence="1" id="KW-0001">2Fe-2S</keyword>
<dbReference type="PROSITE" id="PS51085">
    <property type="entry name" value="2FE2S_FER_2"/>
    <property type="match status" value="1"/>
</dbReference>
<proteinExistence type="predicted"/>
<dbReference type="PANTHER" id="PTHR44379">
    <property type="entry name" value="OXIDOREDUCTASE WITH IRON-SULFUR SUBUNIT"/>
    <property type="match status" value="1"/>
</dbReference>
<dbReference type="Pfam" id="PF00111">
    <property type="entry name" value="Fer2"/>
    <property type="match status" value="1"/>
</dbReference>
<feature type="domain" description="2Fe-2S ferredoxin-type" evidence="7">
    <location>
        <begin position="5"/>
        <end position="81"/>
    </location>
</feature>
<feature type="region of interest" description="Disordered" evidence="6">
    <location>
        <begin position="267"/>
        <end position="301"/>
    </location>
</feature>
<dbReference type="EMBL" id="FWZX01000017">
    <property type="protein sequence ID" value="SMF48861.1"/>
    <property type="molecule type" value="Genomic_DNA"/>
</dbReference>
<gene>
    <name evidence="8" type="ORF">SAMN05428998_117121</name>
</gene>
<keyword evidence="3" id="KW-0560">Oxidoreductase</keyword>
<dbReference type="InterPro" id="IPR036884">
    <property type="entry name" value="2Fe-2S-bd_dom_sf"/>
</dbReference>
<evidence type="ECO:0000313" key="8">
    <source>
        <dbReference type="EMBL" id="SMF48861.1"/>
    </source>
</evidence>
<keyword evidence="5" id="KW-0411">Iron-sulfur</keyword>
<dbReference type="AlphaFoldDB" id="A0A1Y6CDP0"/>
<evidence type="ECO:0000256" key="3">
    <source>
        <dbReference type="ARBA" id="ARBA00023002"/>
    </source>
</evidence>
<dbReference type="GO" id="GO:0046872">
    <property type="term" value="F:metal ion binding"/>
    <property type="evidence" value="ECO:0007669"/>
    <property type="project" value="UniProtKB-KW"/>
</dbReference>
<dbReference type="InterPro" id="IPR010419">
    <property type="entry name" value="CO_DH_gsu"/>
</dbReference>
<name>A0A1Y6CDP0_9PROT</name>
<dbReference type="GO" id="GO:0051537">
    <property type="term" value="F:2 iron, 2 sulfur cluster binding"/>
    <property type="evidence" value="ECO:0007669"/>
    <property type="project" value="UniProtKB-KW"/>
</dbReference>
<reference evidence="8 9" key="1">
    <citation type="submission" date="2017-04" db="EMBL/GenBank/DDBJ databases">
        <authorList>
            <person name="Afonso C.L."/>
            <person name="Miller P.J."/>
            <person name="Scott M.A."/>
            <person name="Spackman E."/>
            <person name="Goraichik I."/>
            <person name="Dimitrov K.M."/>
            <person name="Suarez D.L."/>
            <person name="Swayne D.E."/>
        </authorList>
    </citation>
    <scope>NUCLEOTIDE SEQUENCE [LARGE SCALE GENOMIC DNA]</scope>
    <source>
        <strain evidence="8 9">USBA 355</strain>
    </source>
</reference>
<dbReference type="PANTHER" id="PTHR44379:SF8">
    <property type="entry name" value="XANTHINE DEHYDROGENASE IRON-SULFUR-BINDING SUBUNIT XDHC-RELATED"/>
    <property type="match status" value="1"/>
</dbReference>
<dbReference type="CDD" id="cd07823">
    <property type="entry name" value="SRPBCC_5"/>
    <property type="match status" value="1"/>
</dbReference>
<evidence type="ECO:0000256" key="5">
    <source>
        <dbReference type="ARBA" id="ARBA00023014"/>
    </source>
</evidence>
<dbReference type="Pfam" id="PF01799">
    <property type="entry name" value="Fer2_2"/>
    <property type="match status" value="1"/>
</dbReference>
<dbReference type="InterPro" id="IPR051452">
    <property type="entry name" value="Diverse_Oxidoreductases"/>
</dbReference>
<dbReference type="InterPro" id="IPR006058">
    <property type="entry name" value="2Fe2S_fd_BS"/>
</dbReference>
<dbReference type="STRING" id="560819.SAMN05428998_117121"/>
<accession>A0A1Y6CDP0</accession>
<dbReference type="RefSeq" id="WP_085124346.1">
    <property type="nucleotide sequence ID" value="NZ_FWZX01000017.1"/>
</dbReference>
<dbReference type="FunFam" id="3.10.20.30:FF:000020">
    <property type="entry name" value="Xanthine dehydrogenase iron-sulfur subunit"/>
    <property type="match status" value="1"/>
</dbReference>
<keyword evidence="4" id="KW-0408">Iron</keyword>
<dbReference type="SUPFAM" id="SSF54292">
    <property type="entry name" value="2Fe-2S ferredoxin-like"/>
    <property type="match status" value="1"/>
</dbReference>
<dbReference type="SUPFAM" id="SSF55961">
    <property type="entry name" value="Bet v1-like"/>
    <property type="match status" value="1"/>
</dbReference>
<sequence>MKRTVPLALTVNGDPVEAQVEPRTHLADFLRGALGLTGTHLGCEHGVCGACTVMIDGQPARSCITFAAACDGAEVRTVEGFSDDPTMAALREAFSQHHGLQCGYCTPGMLISARDVVARLPGADEQRVRLEMSGNLCRCTGYMGIVAAVKQVAGQVAEGVLPPGLPTGASLAGLPRVVAGGVSAPPAAPAPERLAETPAESLLSEADASWQALAESFTVGHPPAEVWRLFEDVAAVAGCLPGAELSEVAGERLTGRLRVKFGPIRGAFEGEGRHRPDPAAQSGLLQGSGLDRNSGSRARGEARYRLEPAGAGTRVSVEVRYQLTGPLAQFGRSGLVRDFAGRLTAEFARNLSARLEGGAGAARPARELDAVSLTLSVIWSRIRRLFGG</sequence>
<keyword evidence="2" id="KW-0479">Metal-binding</keyword>
<feature type="compositionally biased region" description="Basic and acidic residues" evidence="6">
    <location>
        <begin position="268"/>
        <end position="277"/>
    </location>
</feature>
<dbReference type="InterPro" id="IPR001041">
    <property type="entry name" value="2Fe-2S_ferredoxin-type"/>
</dbReference>
<dbReference type="Gene3D" id="3.10.20.30">
    <property type="match status" value="1"/>
</dbReference>
<dbReference type="Gene3D" id="1.10.150.120">
    <property type="entry name" value="[2Fe-2S]-binding domain"/>
    <property type="match status" value="1"/>
</dbReference>
<dbReference type="Pfam" id="PF06240">
    <property type="entry name" value="COXG"/>
    <property type="match status" value="1"/>
</dbReference>
<evidence type="ECO:0000259" key="7">
    <source>
        <dbReference type="PROSITE" id="PS51085"/>
    </source>
</evidence>
<dbReference type="InterPro" id="IPR012675">
    <property type="entry name" value="Beta-grasp_dom_sf"/>
</dbReference>
<dbReference type="Gene3D" id="3.30.530.20">
    <property type="match status" value="1"/>
</dbReference>
<dbReference type="CDD" id="cd00207">
    <property type="entry name" value="fer2"/>
    <property type="match status" value="1"/>
</dbReference>
<dbReference type="PROSITE" id="PS00197">
    <property type="entry name" value="2FE2S_FER_1"/>
    <property type="match status" value="1"/>
</dbReference>